<evidence type="ECO:0000313" key="1">
    <source>
        <dbReference type="EMBL" id="MFD6792566.1"/>
    </source>
</evidence>
<keyword evidence="2" id="KW-1185">Reference proteome</keyword>
<proteinExistence type="predicted"/>
<dbReference type="RefSeq" id="WP_258936876.1">
    <property type="nucleotide sequence ID" value="NZ_JANBBF010000010.1"/>
</dbReference>
<dbReference type="Proteomes" id="UP001598673">
    <property type="component" value="Unassembled WGS sequence"/>
</dbReference>
<dbReference type="SUPFAM" id="SSF140453">
    <property type="entry name" value="EsxAB dimer-like"/>
    <property type="match status" value="1"/>
</dbReference>
<gene>
    <name evidence="1" type="ORF">ACFWGY_04460</name>
</gene>
<reference evidence="1 2" key="1">
    <citation type="submission" date="2024-09" db="EMBL/GenBank/DDBJ databases">
        <title>The Natural Products Discovery Center: Release of the First 8490 Sequenced Strains for Exploring Actinobacteria Biosynthetic Diversity.</title>
        <authorList>
            <person name="Kalkreuter E."/>
            <person name="Kautsar S.A."/>
            <person name="Yang D."/>
            <person name="Bader C.D."/>
            <person name="Teijaro C.N."/>
            <person name="Fluegel L."/>
            <person name="Davis C.M."/>
            <person name="Simpson J.R."/>
            <person name="Lauterbach L."/>
            <person name="Steele A.D."/>
            <person name="Gui C."/>
            <person name="Meng S."/>
            <person name="Li G."/>
            <person name="Viehrig K."/>
            <person name="Ye F."/>
            <person name="Su P."/>
            <person name="Kiefer A.F."/>
            <person name="Nichols A."/>
            <person name="Cepeda A.J."/>
            <person name="Yan W."/>
            <person name="Fan B."/>
            <person name="Jiang Y."/>
            <person name="Adhikari A."/>
            <person name="Zheng C.-J."/>
            <person name="Schuster L."/>
            <person name="Cowan T.M."/>
            <person name="Smanski M.J."/>
            <person name="Chevrette M.G."/>
            <person name="De Carvalho L.P.S."/>
            <person name="Shen B."/>
        </authorList>
    </citation>
    <scope>NUCLEOTIDE SEQUENCE [LARGE SCALE GENOMIC DNA]</scope>
    <source>
        <strain evidence="1 2">NPDC060353</strain>
    </source>
</reference>
<dbReference type="EMBL" id="JBHXCV010000002">
    <property type="protein sequence ID" value="MFD6792566.1"/>
    <property type="molecule type" value="Genomic_DNA"/>
</dbReference>
<accession>A0ABW6G051</accession>
<evidence type="ECO:0000313" key="2">
    <source>
        <dbReference type="Proteomes" id="UP001598673"/>
    </source>
</evidence>
<sequence>MATGGEMDGPGYHVDVDTLEQAGTAVQKAVEAQDNFELRSLTGEPEMYGDEPLRNALMDVCVRWSDRIDELVDDAEEIGQALKASAQAYREAEQQAKGALPDDPAVDVADG</sequence>
<organism evidence="1 2">
    <name type="scientific">Prauserella salsuginis</name>
    <dbReference type="NCBI Taxonomy" id="387889"/>
    <lineage>
        <taxon>Bacteria</taxon>
        <taxon>Bacillati</taxon>
        <taxon>Actinomycetota</taxon>
        <taxon>Actinomycetes</taxon>
        <taxon>Pseudonocardiales</taxon>
        <taxon>Pseudonocardiaceae</taxon>
        <taxon>Prauserella</taxon>
        <taxon>Prauserella salsuginis group</taxon>
    </lineage>
</organism>
<comment type="caution">
    <text evidence="1">The sequence shown here is derived from an EMBL/GenBank/DDBJ whole genome shotgun (WGS) entry which is preliminary data.</text>
</comment>
<dbReference type="InterPro" id="IPR036689">
    <property type="entry name" value="ESAT-6-like_sf"/>
</dbReference>
<protein>
    <submittedName>
        <fullName evidence="1">WXG100 family type VII secretion target</fullName>
    </submittedName>
</protein>
<name>A0ABW6G051_9PSEU</name>